<dbReference type="RefSeq" id="XP_040642528.1">
    <property type="nucleotide sequence ID" value="XM_040778586.1"/>
</dbReference>
<dbReference type="OrthoDB" id="4154404at2759"/>
<dbReference type="STRING" id="1388766.A0A017SRC4"/>
<evidence type="ECO:0000313" key="3">
    <source>
        <dbReference type="Proteomes" id="UP000019804"/>
    </source>
</evidence>
<dbReference type="HOGENOM" id="CLU_072870_0_0_1"/>
<evidence type="ECO:0000313" key="2">
    <source>
        <dbReference type="EMBL" id="EYE98840.1"/>
    </source>
</evidence>
<dbReference type="AlphaFoldDB" id="A0A017SRC4"/>
<gene>
    <name evidence="2" type="ORF">EURHEDRAFT_373926</name>
</gene>
<sequence>MAYRTLTLLSLVLSSTLAQDSDLVGCKAVSCPIESTEDRCTVSEDTFLGIGTAPIPDVPSSLEGLSLVKGVNLTVEEGEASENAREFKSVYYLGIPSDLEVNDLAGCAVFFNNPPAKTFRYPTELAGPRDDNGEAQNVTDTAAASGTCSEIIDQACIDRLTERARDIINDADGDGCAQLEDELNNSSFDECSASWLGSSTLGNLTATPLANLQTISGSQNSSSDCWPVVSKSDNLSEIAEDTAYGNDTEAAYTQQVYKITPVLTVFSGNGDNNLVDETTSQMTCLKIVKDRPAEDYEGGEEGAAFQTRPSLLGAGVVTLMAVLLAGL</sequence>
<accession>A0A017SRC4</accession>
<feature type="signal peptide" evidence="1">
    <location>
        <begin position="1"/>
        <end position="18"/>
    </location>
</feature>
<keyword evidence="3" id="KW-1185">Reference proteome</keyword>
<dbReference type="GeneID" id="63693710"/>
<reference evidence="3" key="1">
    <citation type="journal article" date="2014" name="Nat. Commun.">
        <title>Genomic adaptations of the halophilic Dead Sea filamentous fungus Eurotium rubrum.</title>
        <authorList>
            <person name="Kis-Papo T."/>
            <person name="Weig A.R."/>
            <person name="Riley R."/>
            <person name="Persoh D."/>
            <person name="Salamov A."/>
            <person name="Sun H."/>
            <person name="Lipzen A."/>
            <person name="Wasser S.P."/>
            <person name="Rambold G."/>
            <person name="Grigoriev I.V."/>
            <person name="Nevo E."/>
        </authorList>
    </citation>
    <scope>NUCLEOTIDE SEQUENCE [LARGE SCALE GENOMIC DNA]</scope>
    <source>
        <strain evidence="3">CBS 135680</strain>
    </source>
</reference>
<organism evidence="2 3">
    <name type="scientific">Aspergillus ruber (strain CBS 135680)</name>
    <dbReference type="NCBI Taxonomy" id="1388766"/>
    <lineage>
        <taxon>Eukaryota</taxon>
        <taxon>Fungi</taxon>
        <taxon>Dikarya</taxon>
        <taxon>Ascomycota</taxon>
        <taxon>Pezizomycotina</taxon>
        <taxon>Eurotiomycetes</taxon>
        <taxon>Eurotiomycetidae</taxon>
        <taxon>Eurotiales</taxon>
        <taxon>Aspergillaceae</taxon>
        <taxon>Aspergillus</taxon>
        <taxon>Aspergillus subgen. Aspergillus</taxon>
    </lineage>
</organism>
<proteinExistence type="predicted"/>
<feature type="chain" id="PRO_5001495950" evidence="1">
    <location>
        <begin position="19"/>
        <end position="327"/>
    </location>
</feature>
<protein>
    <submittedName>
        <fullName evidence="2">Uncharacterized protein</fullName>
    </submittedName>
</protein>
<dbReference type="Proteomes" id="UP000019804">
    <property type="component" value="Unassembled WGS sequence"/>
</dbReference>
<name>A0A017SRC4_ASPRC</name>
<evidence type="ECO:0000256" key="1">
    <source>
        <dbReference type="SAM" id="SignalP"/>
    </source>
</evidence>
<dbReference type="EMBL" id="KK088412">
    <property type="protein sequence ID" value="EYE98840.1"/>
    <property type="molecule type" value="Genomic_DNA"/>
</dbReference>
<keyword evidence="1" id="KW-0732">Signal</keyword>